<organism evidence="3 4">
    <name type="scientific">Pyxidicoccus parkwayensis</name>
    <dbReference type="NCBI Taxonomy" id="2813578"/>
    <lineage>
        <taxon>Bacteria</taxon>
        <taxon>Pseudomonadati</taxon>
        <taxon>Myxococcota</taxon>
        <taxon>Myxococcia</taxon>
        <taxon>Myxococcales</taxon>
        <taxon>Cystobacterineae</taxon>
        <taxon>Myxococcaceae</taxon>
        <taxon>Pyxidicoccus</taxon>
    </lineage>
</organism>
<accession>A0ABX7P502</accession>
<dbReference type="EMBL" id="CP071090">
    <property type="protein sequence ID" value="QSQ25570.1"/>
    <property type="molecule type" value="Genomic_DNA"/>
</dbReference>
<dbReference type="RefSeq" id="WP_206727125.1">
    <property type="nucleotide sequence ID" value="NZ_CP071090.1"/>
</dbReference>
<evidence type="ECO:0000313" key="4">
    <source>
        <dbReference type="Proteomes" id="UP000662747"/>
    </source>
</evidence>
<dbReference type="Pfam" id="PF01648">
    <property type="entry name" value="ACPS"/>
    <property type="match status" value="1"/>
</dbReference>
<dbReference type="SUPFAM" id="SSF56214">
    <property type="entry name" value="4'-phosphopantetheinyl transferase"/>
    <property type="match status" value="2"/>
</dbReference>
<dbReference type="Gene3D" id="3.90.470.20">
    <property type="entry name" value="4'-phosphopantetheinyl transferase domain"/>
    <property type="match status" value="2"/>
</dbReference>
<evidence type="ECO:0000259" key="2">
    <source>
        <dbReference type="Pfam" id="PF01648"/>
    </source>
</evidence>
<keyword evidence="4" id="KW-1185">Reference proteome</keyword>
<dbReference type="Proteomes" id="UP000662747">
    <property type="component" value="Chromosome"/>
</dbReference>
<feature type="domain" description="4'-phosphopantetheinyl transferase" evidence="2">
    <location>
        <begin position="137"/>
        <end position="237"/>
    </location>
</feature>
<reference evidence="3 4" key="1">
    <citation type="submission" date="2021-02" db="EMBL/GenBank/DDBJ databases">
        <title>De Novo genome assembly of isolated myxobacteria.</title>
        <authorList>
            <person name="Stevens D.C."/>
        </authorList>
    </citation>
    <scope>NUCLEOTIDE SEQUENCE [LARGE SCALE GENOMIC DNA]</scope>
    <source>
        <strain evidence="4">SCPEA02</strain>
    </source>
</reference>
<protein>
    <submittedName>
        <fullName evidence="3">4'-phosphopantetheinyl transferase superfamily protein</fullName>
    </submittedName>
</protein>
<dbReference type="GO" id="GO:0016740">
    <property type="term" value="F:transferase activity"/>
    <property type="evidence" value="ECO:0007669"/>
    <property type="project" value="UniProtKB-KW"/>
</dbReference>
<evidence type="ECO:0000313" key="3">
    <source>
        <dbReference type="EMBL" id="QSQ25570.1"/>
    </source>
</evidence>
<gene>
    <name evidence="3" type="ORF">JY651_11825</name>
</gene>
<sequence>MTDSESAGSLQVEASTTVSLGMVRHGEPVPGVLACVYREASAGLDARCLALLHPNEQQRLEELRAESRRLGYFLGRHAAKLAVRTLGGVVPMRAVEIASGVFEQPIVKGALGDAPVVSLSHTRSVAVAVACEPEHILGVDVEQLDPQRTDVFESVMPPRELTMARRAPGGGVQAVNLIWAMKEALSKALRCGLTTPFEVLESESFEPHGDGGWSCLFHNFAQYQARAWVLGHHVLAVVSPKHSIVRIAPEDLERVRQVLERDASRS</sequence>
<keyword evidence="1 3" id="KW-0808">Transferase</keyword>
<dbReference type="InterPro" id="IPR037143">
    <property type="entry name" value="4-PPantetheinyl_Trfase_dom_sf"/>
</dbReference>
<evidence type="ECO:0000256" key="1">
    <source>
        <dbReference type="ARBA" id="ARBA00022679"/>
    </source>
</evidence>
<dbReference type="InterPro" id="IPR008278">
    <property type="entry name" value="4-PPantetheinyl_Trfase_dom"/>
</dbReference>
<name>A0ABX7P502_9BACT</name>
<proteinExistence type="predicted"/>